<dbReference type="Proteomes" id="UP000320876">
    <property type="component" value="Unassembled WGS sequence"/>
</dbReference>
<accession>A0A542DPV8</accession>
<reference evidence="1 2" key="1">
    <citation type="submission" date="2019-06" db="EMBL/GenBank/DDBJ databases">
        <title>Sequencing the genomes of 1000 actinobacteria strains.</title>
        <authorList>
            <person name="Klenk H.-P."/>
        </authorList>
    </citation>
    <scope>NUCLEOTIDE SEQUENCE [LARGE SCALE GENOMIC DNA]</scope>
    <source>
        <strain evidence="1 2">DSM 45679</strain>
    </source>
</reference>
<keyword evidence="2" id="KW-1185">Reference proteome</keyword>
<comment type="caution">
    <text evidence="1">The sequence shown here is derived from an EMBL/GenBank/DDBJ whole genome shotgun (WGS) entry which is preliminary data.</text>
</comment>
<dbReference type="EMBL" id="VFML01000001">
    <property type="protein sequence ID" value="TQJ04995.1"/>
    <property type="molecule type" value="Genomic_DNA"/>
</dbReference>
<evidence type="ECO:0000313" key="1">
    <source>
        <dbReference type="EMBL" id="TQJ04995.1"/>
    </source>
</evidence>
<dbReference type="AlphaFoldDB" id="A0A542DPV8"/>
<protein>
    <submittedName>
        <fullName evidence="1">Uncharacterized protein</fullName>
    </submittedName>
</protein>
<sequence length="312" mass="33722">MTHAIRAAVTAPRIGATDGVATKAQLHAAGVSDRVIANRCRPGGPWRRLTSSVVLLGTGSPTRMQLLRAAVGQFGRDAVLTGFDALDAHGVELPPPRPVHVLVPGYRRMLPPEWFLLERTARPPDPVWIGGLPFAPPERAALDAARRESDPEKLRKLLALPVHQGLCTAEHLHAELDRGNQRGSAAVRLALRELGPMRDVFLYGPARRLVAALPMPAPSWDVTICDLRGTPIGAVDAWWDEAGMGWQFGSPRDGTGRLHHLALTAAGVVLVRSTTDQLRTDPDGVRKQLARAFRTAARRPRPAVESVRAVAA</sequence>
<name>A0A542DPV8_AMYCI</name>
<dbReference type="RefSeq" id="WP_170220905.1">
    <property type="nucleotide sequence ID" value="NZ_VFML01000001.1"/>
</dbReference>
<gene>
    <name evidence="1" type="ORF">FB471_4811</name>
</gene>
<organism evidence="1 2">
    <name type="scientific">Amycolatopsis cihanbeyliensis</name>
    <dbReference type="NCBI Taxonomy" id="1128664"/>
    <lineage>
        <taxon>Bacteria</taxon>
        <taxon>Bacillati</taxon>
        <taxon>Actinomycetota</taxon>
        <taxon>Actinomycetes</taxon>
        <taxon>Pseudonocardiales</taxon>
        <taxon>Pseudonocardiaceae</taxon>
        <taxon>Amycolatopsis</taxon>
    </lineage>
</organism>
<evidence type="ECO:0000313" key="2">
    <source>
        <dbReference type="Proteomes" id="UP000320876"/>
    </source>
</evidence>
<proteinExistence type="predicted"/>